<reference evidence="2" key="1">
    <citation type="journal article" date="2014" name="Science">
        <title>Ancient hybridizations among the ancestral genomes of bread wheat.</title>
        <authorList>
            <consortium name="International Wheat Genome Sequencing Consortium,"/>
            <person name="Marcussen T."/>
            <person name="Sandve S.R."/>
            <person name="Heier L."/>
            <person name="Spannagl M."/>
            <person name="Pfeifer M."/>
            <person name="Jakobsen K.S."/>
            <person name="Wulff B.B."/>
            <person name="Steuernagel B."/>
            <person name="Mayer K.F."/>
            <person name="Olsen O.A."/>
        </authorList>
    </citation>
    <scope>NUCLEOTIDE SEQUENCE [LARGE SCALE GENOMIC DNA]</scope>
    <source>
        <strain evidence="2">cv. AL8/78</strain>
    </source>
</reference>
<evidence type="ECO:0000313" key="1">
    <source>
        <dbReference type="EnsemblPlants" id="AET7Gv20509700.18"/>
    </source>
</evidence>
<protein>
    <submittedName>
        <fullName evidence="1">Uncharacterized protein</fullName>
    </submittedName>
</protein>
<reference evidence="2" key="2">
    <citation type="journal article" date="2017" name="Nat. Plants">
        <title>The Aegilops tauschii genome reveals multiple impacts of transposons.</title>
        <authorList>
            <person name="Zhao G."/>
            <person name="Zou C."/>
            <person name="Li K."/>
            <person name="Wang K."/>
            <person name="Li T."/>
            <person name="Gao L."/>
            <person name="Zhang X."/>
            <person name="Wang H."/>
            <person name="Yang Z."/>
            <person name="Liu X."/>
            <person name="Jiang W."/>
            <person name="Mao L."/>
            <person name="Kong X."/>
            <person name="Jiao Y."/>
            <person name="Jia J."/>
        </authorList>
    </citation>
    <scope>NUCLEOTIDE SEQUENCE [LARGE SCALE GENOMIC DNA]</scope>
    <source>
        <strain evidence="2">cv. AL8/78</strain>
    </source>
</reference>
<dbReference type="Proteomes" id="UP000015105">
    <property type="component" value="Chromosome 7D"/>
</dbReference>
<dbReference type="Gramene" id="AET7Gv20509700.18">
    <property type="protein sequence ID" value="AET7Gv20509700.18"/>
    <property type="gene ID" value="AET7Gv20509700"/>
</dbReference>
<dbReference type="EnsemblPlants" id="AET7Gv20509700.18">
    <property type="protein sequence ID" value="AET7Gv20509700.18"/>
    <property type="gene ID" value="AET7Gv20509700"/>
</dbReference>
<proteinExistence type="predicted"/>
<organism evidence="1 2">
    <name type="scientific">Aegilops tauschii subsp. strangulata</name>
    <name type="common">Goatgrass</name>
    <dbReference type="NCBI Taxonomy" id="200361"/>
    <lineage>
        <taxon>Eukaryota</taxon>
        <taxon>Viridiplantae</taxon>
        <taxon>Streptophyta</taxon>
        <taxon>Embryophyta</taxon>
        <taxon>Tracheophyta</taxon>
        <taxon>Spermatophyta</taxon>
        <taxon>Magnoliopsida</taxon>
        <taxon>Liliopsida</taxon>
        <taxon>Poales</taxon>
        <taxon>Poaceae</taxon>
        <taxon>BOP clade</taxon>
        <taxon>Pooideae</taxon>
        <taxon>Triticodae</taxon>
        <taxon>Triticeae</taxon>
        <taxon>Triticinae</taxon>
        <taxon>Aegilops</taxon>
    </lineage>
</organism>
<dbReference type="AlphaFoldDB" id="A0A453R9M1"/>
<keyword evidence="2" id="KW-1185">Reference proteome</keyword>
<accession>A0A453R9M1</accession>
<reference evidence="1" key="4">
    <citation type="submission" date="2019-03" db="UniProtKB">
        <authorList>
            <consortium name="EnsemblPlants"/>
        </authorList>
    </citation>
    <scope>IDENTIFICATION</scope>
</reference>
<evidence type="ECO:0000313" key="2">
    <source>
        <dbReference type="Proteomes" id="UP000015105"/>
    </source>
</evidence>
<name>A0A453R9M1_AEGTS</name>
<reference evidence="1" key="3">
    <citation type="journal article" date="2017" name="Nature">
        <title>Genome sequence of the progenitor of the wheat D genome Aegilops tauschii.</title>
        <authorList>
            <person name="Luo M.C."/>
            <person name="Gu Y.Q."/>
            <person name="Puiu D."/>
            <person name="Wang H."/>
            <person name="Twardziok S.O."/>
            <person name="Deal K.R."/>
            <person name="Huo N."/>
            <person name="Zhu T."/>
            <person name="Wang L."/>
            <person name="Wang Y."/>
            <person name="McGuire P.E."/>
            <person name="Liu S."/>
            <person name="Long H."/>
            <person name="Ramasamy R.K."/>
            <person name="Rodriguez J.C."/>
            <person name="Van S.L."/>
            <person name="Yuan L."/>
            <person name="Wang Z."/>
            <person name="Xia Z."/>
            <person name="Xiao L."/>
            <person name="Anderson O.D."/>
            <person name="Ouyang S."/>
            <person name="Liang Y."/>
            <person name="Zimin A.V."/>
            <person name="Pertea G."/>
            <person name="Qi P."/>
            <person name="Bennetzen J.L."/>
            <person name="Dai X."/>
            <person name="Dawson M.W."/>
            <person name="Muller H.G."/>
            <person name="Kugler K."/>
            <person name="Rivarola-Duarte L."/>
            <person name="Spannagl M."/>
            <person name="Mayer K.F.X."/>
            <person name="Lu F.H."/>
            <person name="Bevan M.W."/>
            <person name="Leroy P."/>
            <person name="Li P."/>
            <person name="You F.M."/>
            <person name="Sun Q."/>
            <person name="Liu Z."/>
            <person name="Lyons E."/>
            <person name="Wicker T."/>
            <person name="Salzberg S.L."/>
            <person name="Devos K.M."/>
            <person name="Dvorak J."/>
        </authorList>
    </citation>
    <scope>NUCLEOTIDE SEQUENCE [LARGE SCALE GENOMIC DNA]</scope>
    <source>
        <strain evidence="1">cv. AL8/78</strain>
    </source>
</reference>
<reference evidence="1" key="5">
    <citation type="journal article" date="2021" name="G3 (Bethesda)">
        <title>Aegilops tauschii genome assembly Aet v5.0 features greater sequence contiguity and improved annotation.</title>
        <authorList>
            <person name="Wang L."/>
            <person name="Zhu T."/>
            <person name="Rodriguez J.C."/>
            <person name="Deal K.R."/>
            <person name="Dubcovsky J."/>
            <person name="McGuire P.E."/>
            <person name="Lux T."/>
            <person name="Spannagl M."/>
            <person name="Mayer K.F.X."/>
            <person name="Baldrich P."/>
            <person name="Meyers B.C."/>
            <person name="Huo N."/>
            <person name="Gu Y.Q."/>
            <person name="Zhou H."/>
            <person name="Devos K.M."/>
            <person name="Bennetzen J.L."/>
            <person name="Unver T."/>
            <person name="Budak H."/>
            <person name="Gulick P.J."/>
            <person name="Galiba G."/>
            <person name="Kalapos B."/>
            <person name="Nelson D.R."/>
            <person name="Li P."/>
            <person name="You F.M."/>
            <person name="Luo M.C."/>
            <person name="Dvorak J."/>
        </authorList>
    </citation>
    <scope>NUCLEOTIDE SEQUENCE [LARGE SCALE GENOMIC DNA]</scope>
    <source>
        <strain evidence="1">cv. AL8/78</strain>
    </source>
</reference>
<sequence length="57" mass="6530">QGCILTSEHTSQIDISPFMDKEVHNIFIPFGSCKMLQRRCLLHQACNIYHGGRNILN</sequence>